<dbReference type="SUPFAM" id="SSF54909">
    <property type="entry name" value="Dimeric alpha+beta barrel"/>
    <property type="match status" value="1"/>
</dbReference>
<accession>A0ABT7S346</accession>
<comment type="similarity">
    <text evidence="1">Belongs to the YciI family.</text>
</comment>
<gene>
    <name evidence="3" type="ORF">QRT05_01740</name>
</gene>
<name>A0ABT7S346_9CELL</name>
<dbReference type="PANTHER" id="PTHR35174">
    <property type="entry name" value="BLL7171 PROTEIN-RELATED"/>
    <property type="match status" value="1"/>
</dbReference>
<evidence type="ECO:0000256" key="1">
    <source>
        <dbReference type="ARBA" id="ARBA00007689"/>
    </source>
</evidence>
<evidence type="ECO:0000313" key="4">
    <source>
        <dbReference type="Proteomes" id="UP001321453"/>
    </source>
</evidence>
<dbReference type="RefSeq" id="WP_289444651.1">
    <property type="nucleotide sequence ID" value="NZ_JAUCGR010000001.1"/>
</dbReference>
<organism evidence="3 4">
    <name type="scientific">Cellulomonas edaphi</name>
    <dbReference type="NCBI Taxonomy" id="3053468"/>
    <lineage>
        <taxon>Bacteria</taxon>
        <taxon>Bacillati</taxon>
        <taxon>Actinomycetota</taxon>
        <taxon>Actinomycetes</taxon>
        <taxon>Micrococcales</taxon>
        <taxon>Cellulomonadaceae</taxon>
        <taxon>Cellulomonas</taxon>
    </lineage>
</organism>
<feature type="domain" description="YCII-related" evidence="2">
    <location>
        <begin position="24"/>
        <end position="98"/>
    </location>
</feature>
<proteinExistence type="inferred from homology"/>
<dbReference type="InterPro" id="IPR011008">
    <property type="entry name" value="Dimeric_a/b-barrel"/>
</dbReference>
<comment type="caution">
    <text evidence="3">The sequence shown here is derived from an EMBL/GenBank/DDBJ whole genome shotgun (WGS) entry which is preliminary data.</text>
</comment>
<dbReference type="Gene3D" id="3.30.70.1060">
    <property type="entry name" value="Dimeric alpha+beta barrel"/>
    <property type="match status" value="1"/>
</dbReference>
<keyword evidence="4" id="KW-1185">Reference proteome</keyword>
<dbReference type="InterPro" id="IPR005545">
    <property type="entry name" value="YCII"/>
</dbReference>
<evidence type="ECO:0000259" key="2">
    <source>
        <dbReference type="Pfam" id="PF03795"/>
    </source>
</evidence>
<dbReference type="Pfam" id="PF03795">
    <property type="entry name" value="YCII"/>
    <property type="match status" value="1"/>
</dbReference>
<protein>
    <submittedName>
        <fullName evidence="3">YciI family protein</fullName>
    </submittedName>
</protein>
<reference evidence="3 4" key="1">
    <citation type="submission" date="2023-06" db="EMBL/GenBank/DDBJ databases">
        <title>Cellulomonas sp. MW9 Whole genome sequence.</title>
        <authorList>
            <person name="Park S."/>
        </authorList>
    </citation>
    <scope>NUCLEOTIDE SEQUENCE [LARGE SCALE GENOMIC DNA]</scope>
    <source>
        <strain evidence="3 4">MW9</strain>
    </source>
</reference>
<sequence length="112" mass="12249">MAKFALTIVEPAGPPPADLDLDSIMRDVDALDQELRTAGLWVFAGGLEPPTRAKTVRHEDDALVVLDGPYVETAEHVGGFTVVEVHDEAEAVAWARRFAQATRLPVEVRAFR</sequence>
<dbReference type="Proteomes" id="UP001321453">
    <property type="component" value="Unassembled WGS sequence"/>
</dbReference>
<dbReference type="EMBL" id="JAUCGR010000001">
    <property type="protein sequence ID" value="MDM7830043.1"/>
    <property type="molecule type" value="Genomic_DNA"/>
</dbReference>
<evidence type="ECO:0000313" key="3">
    <source>
        <dbReference type="EMBL" id="MDM7830043.1"/>
    </source>
</evidence>